<dbReference type="InterPro" id="IPR000045">
    <property type="entry name" value="Prepilin_IV_endopep_pep"/>
</dbReference>
<feature type="domain" description="Prepilin type IV endopeptidase peptidase" evidence="3">
    <location>
        <begin position="17"/>
        <end position="112"/>
    </location>
</feature>
<proteinExistence type="inferred from homology"/>
<dbReference type="PANTHER" id="PTHR30487">
    <property type="entry name" value="TYPE 4 PREPILIN-LIKE PROTEINS LEADER PEPTIDE-PROCESSING ENZYME"/>
    <property type="match status" value="1"/>
</dbReference>
<dbReference type="InterPro" id="IPR050882">
    <property type="entry name" value="Prepilin_peptidase/N-MTase"/>
</dbReference>
<dbReference type="GO" id="GO:0004190">
    <property type="term" value="F:aspartic-type endopeptidase activity"/>
    <property type="evidence" value="ECO:0007669"/>
    <property type="project" value="InterPro"/>
</dbReference>
<comment type="caution">
    <text evidence="4">The sequence shown here is derived from an EMBL/GenBank/DDBJ whole genome shotgun (WGS) entry which is preliminary data.</text>
</comment>
<dbReference type="Gene3D" id="1.20.120.1220">
    <property type="match status" value="1"/>
</dbReference>
<keyword evidence="2" id="KW-1133">Transmembrane helix</keyword>
<reference evidence="4 5" key="1">
    <citation type="journal article" date="2019" name="Nat. Microbiol.">
        <title>Mediterranean grassland soil C-N compound turnover is dependent on rainfall and depth, and is mediated by genomically divergent microorganisms.</title>
        <authorList>
            <person name="Diamond S."/>
            <person name="Andeer P.F."/>
            <person name="Li Z."/>
            <person name="Crits-Christoph A."/>
            <person name="Burstein D."/>
            <person name="Anantharaman K."/>
            <person name="Lane K.R."/>
            <person name="Thomas B.C."/>
            <person name="Pan C."/>
            <person name="Northen T.R."/>
            <person name="Banfield J.F."/>
        </authorList>
    </citation>
    <scope>NUCLEOTIDE SEQUENCE [LARGE SCALE GENOMIC DNA]</scope>
    <source>
        <strain evidence="4">WS_3</strain>
    </source>
</reference>
<dbReference type="Pfam" id="PF01478">
    <property type="entry name" value="Peptidase_A24"/>
    <property type="match status" value="1"/>
</dbReference>
<organism evidence="4 5">
    <name type="scientific">Eiseniibacteriota bacterium</name>
    <dbReference type="NCBI Taxonomy" id="2212470"/>
    <lineage>
        <taxon>Bacteria</taxon>
        <taxon>Candidatus Eiseniibacteriota</taxon>
    </lineage>
</organism>
<evidence type="ECO:0000256" key="2">
    <source>
        <dbReference type="SAM" id="Phobius"/>
    </source>
</evidence>
<dbReference type="EMBL" id="VBOT01000072">
    <property type="protein sequence ID" value="TMQ51394.1"/>
    <property type="molecule type" value="Genomic_DNA"/>
</dbReference>
<accession>A0A538SJ44</accession>
<evidence type="ECO:0000256" key="1">
    <source>
        <dbReference type="ARBA" id="ARBA00005801"/>
    </source>
</evidence>
<evidence type="ECO:0000259" key="3">
    <source>
        <dbReference type="Pfam" id="PF01478"/>
    </source>
</evidence>
<keyword evidence="2" id="KW-0472">Membrane</keyword>
<evidence type="ECO:0000313" key="4">
    <source>
        <dbReference type="EMBL" id="TMQ51394.1"/>
    </source>
</evidence>
<comment type="similarity">
    <text evidence="1">Belongs to the peptidase A24 family.</text>
</comment>
<dbReference type="GO" id="GO:0005886">
    <property type="term" value="C:plasma membrane"/>
    <property type="evidence" value="ECO:0007669"/>
    <property type="project" value="TreeGrafter"/>
</dbReference>
<feature type="transmembrane region" description="Helical" evidence="2">
    <location>
        <begin position="151"/>
        <end position="169"/>
    </location>
</feature>
<dbReference type="Proteomes" id="UP000320184">
    <property type="component" value="Unassembled WGS sequence"/>
</dbReference>
<feature type="transmembrane region" description="Helical" evidence="2">
    <location>
        <begin position="83"/>
        <end position="116"/>
    </location>
</feature>
<evidence type="ECO:0000313" key="5">
    <source>
        <dbReference type="Proteomes" id="UP000320184"/>
    </source>
</evidence>
<dbReference type="AlphaFoldDB" id="A0A538SJ44"/>
<dbReference type="PANTHER" id="PTHR30487:SF0">
    <property type="entry name" value="PREPILIN LEADER PEPTIDASE_N-METHYLTRANSFERASE-RELATED"/>
    <property type="match status" value="1"/>
</dbReference>
<dbReference type="GO" id="GO:0006465">
    <property type="term" value="P:signal peptide processing"/>
    <property type="evidence" value="ECO:0007669"/>
    <property type="project" value="TreeGrafter"/>
</dbReference>
<sequence length="171" mass="17245">MNVPLWVAAPVLVVTGLAVRADVRTRRIPNLLTGPAVLLGLVAHLTFGGTAGLASAALGMAAAGGLLLPGWLMGWMGAGDVKLMAAVGAWLGFPLGVFAALATLMAGGVIALIVAAQRGALKKSVWNAVVLGSWAVARGPQSTPPPVTTGIRFPFAPAVLAGSLIALWVRL</sequence>
<gene>
    <name evidence="4" type="ORF">E6K73_06015</name>
</gene>
<protein>
    <submittedName>
        <fullName evidence="4">Prepilin peptidase</fullName>
    </submittedName>
</protein>
<keyword evidence="2" id="KW-0812">Transmembrane</keyword>
<name>A0A538SJ44_UNCEI</name>
<feature type="transmembrane region" description="Helical" evidence="2">
    <location>
        <begin position="45"/>
        <end position="71"/>
    </location>
</feature>